<evidence type="ECO:0000256" key="5">
    <source>
        <dbReference type="ARBA" id="ARBA00022756"/>
    </source>
</evidence>
<dbReference type="Pfam" id="PF13561">
    <property type="entry name" value="adh_short_C2"/>
    <property type="match status" value="1"/>
</dbReference>
<proteinExistence type="inferred from homology"/>
<evidence type="ECO:0000256" key="7">
    <source>
        <dbReference type="ARBA" id="ARBA00023002"/>
    </source>
</evidence>
<dbReference type="InterPro" id="IPR014358">
    <property type="entry name" value="Enoyl-ACP_Rdtase_NADH"/>
</dbReference>
<accession>A0A4D6YJU6</accession>
<dbReference type="OrthoDB" id="9803628at2"/>
<keyword evidence="4 12" id="KW-0444">Lipid biosynthesis</keyword>
<keyword evidence="9" id="KW-0443">Lipid metabolism</keyword>
<dbReference type="PIRSF" id="PIRSF000094">
    <property type="entry name" value="Enoyl-ACP_rdct"/>
    <property type="match status" value="1"/>
</dbReference>
<comment type="similarity">
    <text evidence="3 12">Belongs to the short-chain dehydrogenases/reductases (SDR) family. FabI subfamily.</text>
</comment>
<feature type="binding site" evidence="14">
    <location>
        <begin position="19"/>
        <end position="20"/>
    </location>
    <ligand>
        <name>NAD(+)</name>
        <dbReference type="ChEBI" id="CHEBI:57540"/>
    </ligand>
</feature>
<evidence type="ECO:0000256" key="13">
    <source>
        <dbReference type="PIRSR" id="PIRSR000094-1"/>
    </source>
</evidence>
<protein>
    <recommendedName>
        <fullName evidence="12">Enoyl-[acyl-carrier-protein] reductase [NADH]</fullName>
        <ecNumber evidence="12">1.3.1.9</ecNumber>
    </recommendedName>
</protein>
<dbReference type="PANTHER" id="PTHR43159">
    <property type="entry name" value="ENOYL-[ACYL-CARRIER-PROTEIN] REDUCTASE"/>
    <property type="match status" value="1"/>
</dbReference>
<organism evidence="15 16">
    <name type="scientific">Buchnera aphidicola</name>
    <name type="common">Sarucallis kahawaluokalani</name>
    <dbReference type="NCBI Taxonomy" id="1241878"/>
    <lineage>
        <taxon>Bacteria</taxon>
        <taxon>Pseudomonadati</taxon>
        <taxon>Pseudomonadota</taxon>
        <taxon>Gammaproteobacteria</taxon>
        <taxon>Enterobacterales</taxon>
        <taxon>Erwiniaceae</taxon>
        <taxon>Buchnera</taxon>
    </lineage>
</organism>
<comment type="pathway">
    <text evidence="2">Lipid metabolism; fatty acid biosynthesis.</text>
</comment>
<dbReference type="GO" id="GO:0004318">
    <property type="term" value="F:enoyl-[acyl-carrier-protein] reductase (NADH) activity"/>
    <property type="evidence" value="ECO:0007669"/>
    <property type="project" value="UniProtKB-EC"/>
</dbReference>
<evidence type="ECO:0000256" key="3">
    <source>
        <dbReference type="ARBA" id="ARBA00009233"/>
    </source>
</evidence>
<evidence type="ECO:0000256" key="14">
    <source>
        <dbReference type="PIRSR" id="PIRSR000094-3"/>
    </source>
</evidence>
<keyword evidence="8 12" id="KW-0520">NAD</keyword>
<dbReference type="SUPFAM" id="SSF51735">
    <property type="entry name" value="NAD(P)-binding Rossmann-fold domains"/>
    <property type="match status" value="1"/>
</dbReference>
<feature type="active site" description="Proton acceptor" evidence="13">
    <location>
        <position position="156"/>
    </location>
</feature>
<dbReference type="FunFam" id="1.10.8.400:FF:000001">
    <property type="entry name" value="Enoyl-[acyl-carrier-protein] reductase [NADH]"/>
    <property type="match status" value="1"/>
</dbReference>
<dbReference type="Gene3D" id="1.10.8.400">
    <property type="entry name" value="Enoyl acyl carrier protein reductase"/>
    <property type="match status" value="1"/>
</dbReference>
<gene>
    <name evidence="15" type="ORF">D9V78_00925</name>
</gene>
<sequence>MGFLKNKKILITGILNKHSIAYGIAKAMYKQNATLAFTCLNQKNKKKIKKIAKDFNSNIVITCNFLHHNNIKKLFQKLYTFWKSFDGFVHTIAYTPKQQFSKNYINTINRKDFIKTHCVTSYSLIYMIQECQKQLNYGSAIVSLTYIGAKIAIPYYNIMGIAKASLEANIKYIANSIKFNQFRINAISSGPIKTISSYNIPNFNKILHHAKRFSPIQRLVTIEEIGNVAAFLCSNLSSGITGQIIYVDGGSNISLLNHLC</sequence>
<dbReference type="EMBL" id="CP032999">
    <property type="protein sequence ID" value="QCI25978.1"/>
    <property type="molecule type" value="Genomic_DNA"/>
</dbReference>
<evidence type="ECO:0000256" key="12">
    <source>
        <dbReference type="PIRNR" id="PIRNR000094"/>
    </source>
</evidence>
<keyword evidence="10 12" id="KW-0275">Fatty acid biosynthesis</keyword>
<dbReference type="AlphaFoldDB" id="A0A4D6YJU6"/>
<dbReference type="UniPathway" id="UPA00094"/>
<dbReference type="Proteomes" id="UP000298685">
    <property type="component" value="Chromosome"/>
</dbReference>
<feature type="binding site" evidence="14">
    <location>
        <begin position="192"/>
        <end position="196"/>
    </location>
    <ligand>
        <name>NAD(+)</name>
        <dbReference type="ChEBI" id="CHEBI:57540"/>
    </ligand>
</feature>
<evidence type="ECO:0000313" key="15">
    <source>
        <dbReference type="EMBL" id="QCI25978.1"/>
    </source>
</evidence>
<feature type="active site" description="Proton acceptor" evidence="13">
    <location>
        <position position="146"/>
    </location>
</feature>
<dbReference type="InterPro" id="IPR002347">
    <property type="entry name" value="SDR_fam"/>
</dbReference>
<dbReference type="Gene3D" id="3.40.50.720">
    <property type="entry name" value="NAD(P)-binding Rossmann-like Domain"/>
    <property type="match status" value="1"/>
</dbReference>
<dbReference type="CDD" id="cd05372">
    <property type="entry name" value="ENR_SDR"/>
    <property type="match status" value="1"/>
</dbReference>
<comment type="pathway">
    <text evidence="1">Cofactor biosynthesis; biotin biosynthesis.</text>
</comment>
<reference evidence="15 16" key="1">
    <citation type="submission" date="2018-10" db="EMBL/GenBank/DDBJ databases">
        <title>Comparative functional genomics of the obligate endosymbiont Buchnera aphidicola.</title>
        <authorList>
            <person name="Chong R.A."/>
        </authorList>
    </citation>
    <scope>NUCLEOTIDE SEQUENCE [LARGE SCALE GENOMIC DNA]</scope>
    <source>
        <strain evidence="15 16">Ska</strain>
    </source>
</reference>
<keyword evidence="7 12" id="KW-0560">Oxidoreductase</keyword>
<dbReference type="RefSeq" id="WP_158350529.1">
    <property type="nucleotide sequence ID" value="NZ_CP032999.1"/>
</dbReference>
<feature type="binding site" evidence="14">
    <location>
        <position position="163"/>
    </location>
    <ligand>
        <name>NAD(+)</name>
        <dbReference type="ChEBI" id="CHEBI:57540"/>
    </ligand>
</feature>
<evidence type="ECO:0000256" key="1">
    <source>
        <dbReference type="ARBA" id="ARBA00004746"/>
    </source>
</evidence>
<keyword evidence="6" id="KW-0276">Fatty acid metabolism</keyword>
<feature type="binding site" evidence="14">
    <location>
        <position position="92"/>
    </location>
    <ligand>
        <name>NAD(+)</name>
        <dbReference type="ChEBI" id="CHEBI:57540"/>
    </ligand>
</feature>
<keyword evidence="5" id="KW-0093">Biotin biosynthesis</keyword>
<evidence type="ECO:0000256" key="11">
    <source>
        <dbReference type="ARBA" id="ARBA00025542"/>
    </source>
</evidence>
<feature type="binding site" evidence="14">
    <location>
        <position position="13"/>
    </location>
    <ligand>
        <name>NAD(+)</name>
        <dbReference type="ChEBI" id="CHEBI:57540"/>
    </ligand>
</feature>
<dbReference type="FunFam" id="3.40.50.720:FF:000054">
    <property type="entry name" value="Enoyl-[acyl-carrier-protein] reductase [NADH]"/>
    <property type="match status" value="1"/>
</dbReference>
<evidence type="ECO:0000256" key="9">
    <source>
        <dbReference type="ARBA" id="ARBA00023098"/>
    </source>
</evidence>
<evidence type="ECO:0000256" key="8">
    <source>
        <dbReference type="ARBA" id="ARBA00023027"/>
    </source>
</evidence>
<evidence type="ECO:0000256" key="4">
    <source>
        <dbReference type="ARBA" id="ARBA00022516"/>
    </source>
</evidence>
<dbReference type="GO" id="GO:0006633">
    <property type="term" value="P:fatty acid biosynthetic process"/>
    <property type="evidence" value="ECO:0007669"/>
    <property type="project" value="UniProtKB-UniPathway"/>
</dbReference>
<dbReference type="GO" id="GO:0009102">
    <property type="term" value="P:biotin biosynthetic process"/>
    <property type="evidence" value="ECO:0007669"/>
    <property type="project" value="UniProtKB-UniPathway"/>
</dbReference>
<dbReference type="PANTHER" id="PTHR43159:SF2">
    <property type="entry name" value="ENOYL-[ACYL-CARRIER-PROTEIN] REDUCTASE [NADH], CHLOROPLASTIC"/>
    <property type="match status" value="1"/>
</dbReference>
<evidence type="ECO:0000256" key="2">
    <source>
        <dbReference type="ARBA" id="ARBA00005194"/>
    </source>
</evidence>
<comment type="catalytic activity">
    <reaction evidence="12">
        <text>a 2,3-saturated acyl-[ACP] + NAD(+) = a (2E)-enoyl-[ACP] + NADH + H(+)</text>
        <dbReference type="Rhea" id="RHEA:10240"/>
        <dbReference type="Rhea" id="RHEA-COMP:9925"/>
        <dbReference type="Rhea" id="RHEA-COMP:9926"/>
        <dbReference type="ChEBI" id="CHEBI:15378"/>
        <dbReference type="ChEBI" id="CHEBI:57540"/>
        <dbReference type="ChEBI" id="CHEBI:57945"/>
        <dbReference type="ChEBI" id="CHEBI:78784"/>
        <dbReference type="ChEBI" id="CHEBI:78785"/>
        <dbReference type="EC" id="1.3.1.9"/>
    </reaction>
</comment>
<name>A0A4D6YJU6_9GAMM</name>
<evidence type="ECO:0000313" key="16">
    <source>
        <dbReference type="Proteomes" id="UP000298685"/>
    </source>
</evidence>
<evidence type="ECO:0000256" key="10">
    <source>
        <dbReference type="ARBA" id="ARBA00023160"/>
    </source>
</evidence>
<comment type="function">
    <text evidence="11">Catalyzes the reduction of a carbon-carbon double bond in an enoyl moiety that is covalently linked to an acyl carrier protein (ACP). Involved in the elongation cycle of fatty acid which are used in the lipid metabolism and in the biotin biosynthesis.</text>
</comment>
<dbReference type="InterPro" id="IPR036291">
    <property type="entry name" value="NAD(P)-bd_dom_sf"/>
</dbReference>
<dbReference type="UniPathway" id="UPA00078"/>
<evidence type="ECO:0000256" key="6">
    <source>
        <dbReference type="ARBA" id="ARBA00022832"/>
    </source>
</evidence>
<dbReference type="EC" id="1.3.1.9" evidence="12"/>